<dbReference type="Pfam" id="PF10435">
    <property type="entry name" value="BetaGal_dom2"/>
    <property type="match status" value="1"/>
</dbReference>
<dbReference type="Gene3D" id="2.60.390.10">
    <property type="entry name" value="Beta-galactosidase, domain 3"/>
    <property type="match status" value="1"/>
</dbReference>
<dbReference type="FunFam" id="3.20.20.80:FF:000040">
    <property type="entry name" value="Beta-galactosidase A"/>
    <property type="match status" value="1"/>
</dbReference>
<dbReference type="Proteomes" id="UP000007431">
    <property type="component" value="Unassembled WGS sequence"/>
</dbReference>
<dbReference type="STRING" id="578458.D8PK76"/>
<keyword evidence="4" id="KW-0732">Signal</keyword>
<reference evidence="11 12" key="1">
    <citation type="journal article" date="2010" name="Nat. Biotechnol.">
        <title>Genome sequence of the model mushroom Schizophyllum commune.</title>
        <authorList>
            <person name="Ohm R.A."/>
            <person name="de Jong J.F."/>
            <person name="Lugones L.G."/>
            <person name="Aerts A."/>
            <person name="Kothe E."/>
            <person name="Stajich J.E."/>
            <person name="de Vries R.P."/>
            <person name="Record E."/>
            <person name="Levasseur A."/>
            <person name="Baker S.E."/>
            <person name="Bartholomew K.A."/>
            <person name="Coutinho P.M."/>
            <person name="Erdmann S."/>
            <person name="Fowler T.J."/>
            <person name="Gathman A.C."/>
            <person name="Lombard V."/>
            <person name="Henrissat B."/>
            <person name="Knabe N."/>
            <person name="Kuees U."/>
            <person name="Lilly W.W."/>
            <person name="Lindquist E."/>
            <person name="Lucas S."/>
            <person name="Magnuson J.K."/>
            <person name="Piumi F."/>
            <person name="Raudaskoski M."/>
            <person name="Salamov A."/>
            <person name="Schmutz J."/>
            <person name="Schwarze F.W.M.R."/>
            <person name="vanKuyk P.A."/>
            <person name="Horton J.S."/>
            <person name="Grigoriev I.V."/>
            <person name="Woesten H.A.B."/>
        </authorList>
    </citation>
    <scope>NUCLEOTIDE SEQUENCE [LARGE SCALE GENOMIC DNA]</scope>
    <source>
        <strain evidence="12">H4-8 / FGSC 9210</strain>
    </source>
</reference>
<dbReference type="SUPFAM" id="SSF117100">
    <property type="entry name" value="Beta-galactosidase LacA, domain 3"/>
    <property type="match status" value="1"/>
</dbReference>
<dbReference type="InParanoid" id="D8PK76"/>
<comment type="catalytic activity">
    <reaction evidence="1">
        <text>Hydrolysis of terminal non-reducing beta-D-galactose residues in beta-D-galactosides.</text>
        <dbReference type="EC" id="3.2.1.23"/>
    </reaction>
</comment>
<dbReference type="SUPFAM" id="SSF49785">
    <property type="entry name" value="Galactose-binding domain-like"/>
    <property type="match status" value="2"/>
</dbReference>
<evidence type="ECO:0000313" key="11">
    <source>
        <dbReference type="EMBL" id="EFJ02631.1"/>
    </source>
</evidence>
<dbReference type="AlphaFoldDB" id="D8PK76"/>
<evidence type="ECO:0000256" key="6">
    <source>
        <dbReference type="ARBA" id="ARBA00023180"/>
    </source>
</evidence>
<dbReference type="InterPro" id="IPR017853">
    <property type="entry name" value="GH"/>
</dbReference>
<feature type="domain" description="Beta-galactosidase" evidence="10">
    <location>
        <begin position="373"/>
        <end position="537"/>
    </location>
</feature>
<dbReference type="OMA" id="FYIARQT"/>
<dbReference type="InterPro" id="IPR018954">
    <property type="entry name" value="Betagal_dom2"/>
</dbReference>
<evidence type="ECO:0000256" key="2">
    <source>
        <dbReference type="ARBA" id="ARBA00009809"/>
    </source>
</evidence>
<comment type="similarity">
    <text evidence="2 8">Belongs to the glycosyl hydrolase 35 family.</text>
</comment>
<dbReference type="VEuPathDB" id="FungiDB:SCHCODRAFT_02610023"/>
<evidence type="ECO:0000256" key="5">
    <source>
        <dbReference type="ARBA" id="ARBA00022801"/>
    </source>
</evidence>
<dbReference type="Pfam" id="PF13363">
    <property type="entry name" value="BetaGal_dom3"/>
    <property type="match status" value="1"/>
</dbReference>
<evidence type="ECO:0000256" key="4">
    <source>
        <dbReference type="ARBA" id="ARBA00022729"/>
    </source>
</evidence>
<dbReference type="InterPro" id="IPR037110">
    <property type="entry name" value="Betagal_dom2_sf"/>
</dbReference>
<dbReference type="SMART" id="SM01029">
    <property type="entry name" value="BetaGal_dom2"/>
    <property type="match status" value="1"/>
</dbReference>
<dbReference type="Pfam" id="PF01301">
    <property type="entry name" value="Glyco_hydro_35"/>
    <property type="match status" value="1"/>
</dbReference>
<dbReference type="Gene3D" id="2.102.20.10">
    <property type="entry name" value="Beta-galactosidase, domain 2"/>
    <property type="match status" value="1"/>
</dbReference>
<gene>
    <name evidence="11" type="ORF">SCHCODRAFT_13761</name>
</gene>
<name>D8PK76_SCHCM</name>
<dbReference type="SUPFAM" id="SSF51445">
    <property type="entry name" value="(Trans)glycosidases"/>
    <property type="match status" value="1"/>
</dbReference>
<feature type="region of interest" description="Disordered" evidence="9">
    <location>
        <begin position="820"/>
        <end position="842"/>
    </location>
</feature>
<dbReference type="GO" id="GO:0005975">
    <property type="term" value="P:carbohydrate metabolic process"/>
    <property type="evidence" value="ECO:0007669"/>
    <property type="project" value="InterPro"/>
</dbReference>
<dbReference type="PRINTS" id="PR00742">
    <property type="entry name" value="GLHYDRLASE35"/>
</dbReference>
<dbReference type="GO" id="GO:0004565">
    <property type="term" value="F:beta-galactosidase activity"/>
    <property type="evidence" value="ECO:0007669"/>
    <property type="project" value="UniProtKB-EC"/>
</dbReference>
<dbReference type="eggNOG" id="KOG0496">
    <property type="taxonomic scope" value="Eukaryota"/>
</dbReference>
<dbReference type="InterPro" id="IPR008979">
    <property type="entry name" value="Galactose-bd-like_sf"/>
</dbReference>
<dbReference type="Gene3D" id="3.20.20.80">
    <property type="entry name" value="Glycosidases"/>
    <property type="match status" value="1"/>
</dbReference>
<dbReference type="InterPro" id="IPR025972">
    <property type="entry name" value="BetaGal_dom3"/>
</dbReference>
<dbReference type="Gene3D" id="2.60.120.260">
    <property type="entry name" value="Galactose-binding domain-like"/>
    <property type="match status" value="2"/>
</dbReference>
<organism evidence="12">
    <name type="scientific">Schizophyllum commune (strain H4-8 / FGSC 9210)</name>
    <name type="common">Split gill fungus</name>
    <dbReference type="NCBI Taxonomy" id="578458"/>
    <lineage>
        <taxon>Eukaryota</taxon>
        <taxon>Fungi</taxon>
        <taxon>Dikarya</taxon>
        <taxon>Basidiomycota</taxon>
        <taxon>Agaricomycotina</taxon>
        <taxon>Agaricomycetes</taxon>
        <taxon>Agaricomycetidae</taxon>
        <taxon>Agaricales</taxon>
        <taxon>Schizophyllaceae</taxon>
        <taxon>Schizophyllum</taxon>
    </lineage>
</organism>
<dbReference type="InterPro" id="IPR036833">
    <property type="entry name" value="BetaGal_dom3_sf"/>
</dbReference>
<protein>
    <recommendedName>
        <fullName evidence="3">beta-galactosidase</fullName>
        <ecNumber evidence="3">3.2.1.23</ecNumber>
    </recommendedName>
</protein>
<evidence type="ECO:0000313" key="12">
    <source>
        <dbReference type="Proteomes" id="UP000007431"/>
    </source>
</evidence>
<dbReference type="EMBL" id="GL377302">
    <property type="protein sequence ID" value="EFJ02631.1"/>
    <property type="molecule type" value="Genomic_DNA"/>
</dbReference>
<evidence type="ECO:0000256" key="9">
    <source>
        <dbReference type="SAM" id="MobiDB-lite"/>
    </source>
</evidence>
<evidence type="ECO:0000259" key="10">
    <source>
        <dbReference type="SMART" id="SM01029"/>
    </source>
</evidence>
<dbReference type="HOGENOM" id="CLU_005732_2_0_1"/>
<evidence type="ECO:0000256" key="7">
    <source>
        <dbReference type="ARBA" id="ARBA00023295"/>
    </source>
</evidence>
<dbReference type="EC" id="3.2.1.23" evidence="3"/>
<dbReference type="SUPFAM" id="SSF51011">
    <property type="entry name" value="Glycosyl hydrolase domain"/>
    <property type="match status" value="1"/>
</dbReference>
<keyword evidence="12" id="KW-1185">Reference proteome</keyword>
<evidence type="ECO:0000256" key="1">
    <source>
        <dbReference type="ARBA" id="ARBA00001412"/>
    </source>
</evidence>
<evidence type="ECO:0000256" key="8">
    <source>
        <dbReference type="RuleBase" id="RU003679"/>
    </source>
</evidence>
<keyword evidence="5 11" id="KW-0378">Hydrolase</keyword>
<dbReference type="InterPro" id="IPR031330">
    <property type="entry name" value="Gly_Hdrlase_35_cat"/>
</dbReference>
<keyword evidence="7" id="KW-0326">Glycosidase</keyword>
<sequence>MSHSCLQAEYRAGLLKKPNLSSQWTDEVAYDNYSLILRGQRIFLHSGEFHPWRLPVPDLWPDILEKAKAAGLNAVSIYTHMGLQNPAPGVVDFDGYRALKPFFEACKAAGLWVVIRPGPYINAETTAGGIAHWATSEVAGKLRTNATDWRAAYQDYMQAIIAETAPYQITEGGPVIAIQIDNEYDQHVPEQAEYFQDLIDLLHDSPIVVPITYNDPNQGENFINGTGAVDLYGLDSYPARFDCSNPTVWNNVTTNYHSYHERVNPWQPFYCPEFQGGAFDPWGPNAPGYEKCHQLTGPDFQSVFNLNLWAQNFKLINYYMLYGGTSWGALPFGAVYTSYDYGAPIAENRMLTSKYDELKRQAMFLRSTPDFYKTDWVADSGTGLAVTSNSTVYATLLEDPDSHARYYVLRHNDSTTTAVTDFTLAIQTSGGSLKLPLVASAVTLGGRQSKLVVTDYAFGDSKVLYSTARVFFAGKIDGRDVLFLHGDAAQEHELALQLTGTPNKMHAEASSLIVWTPLASLPHVGDEGATGSDATATSATTIITFLRGISGLITVYDSDTQLVLFADSPTAATFWVPTLAGPKDDPFRHFWSFGTNDTVLVGGPYLVREATLESGTLALRGDLKESAFLTVIGPKDVVEVTWNGEVVESVKEVDEVEGEEESRWTFVGCLEMKLRASDISVPVLEGWKYKDSLPEVQNTFDDSKWTLADHTETNIPFKMRYGDGRVLYGCDYGFCENIVLWRGHFTPEDTHNLSMNLTINGGEAYAASVWLNDIFLKTSYGNSSNNNNVVDETDLVYELPEDVLRAGEDNVITVVQDNMGLDETGENPETGEEDPNLSKGPRGIRGFGLSSGKFGDWKVQGKVGGYNDYPDKVRGIMNEGGLYGERVGWHLPGFDTSSWTERELSAGLPNDVAGVGFFVTTFDLDLPEGYDIPLSFEFEEPLGLPYRAYLFVNGWMMGKRVGNLGPQAKFPVHEGILDYRGSNTVAVALWAMENETMGPKLNLVVDGYVEGGVGKVGTNNPAWSPQGREAAVA</sequence>
<dbReference type="InterPro" id="IPR025300">
    <property type="entry name" value="BetaGal_jelly_roll_dom"/>
</dbReference>
<dbReference type="Pfam" id="PF13364">
    <property type="entry name" value="BetaGal_ABD2"/>
    <property type="match status" value="2"/>
</dbReference>
<dbReference type="PANTHER" id="PTHR23421">
    <property type="entry name" value="BETA-GALACTOSIDASE RELATED"/>
    <property type="match status" value="1"/>
</dbReference>
<feature type="compositionally biased region" description="Acidic residues" evidence="9">
    <location>
        <begin position="823"/>
        <end position="835"/>
    </location>
</feature>
<dbReference type="InterPro" id="IPR001944">
    <property type="entry name" value="Glycoside_Hdrlase_35"/>
</dbReference>
<evidence type="ECO:0000256" key="3">
    <source>
        <dbReference type="ARBA" id="ARBA00012756"/>
    </source>
</evidence>
<accession>D8PK76</accession>
<proteinExistence type="inferred from homology"/>
<keyword evidence="6" id="KW-0325">Glycoprotein</keyword>